<reference evidence="1" key="1">
    <citation type="journal article" date="2021" name="Proc. Natl. Acad. Sci. U.S.A.">
        <title>A Catalog of Tens of Thousands of Viruses from Human Metagenomes Reveals Hidden Associations with Chronic Diseases.</title>
        <authorList>
            <person name="Tisza M.J."/>
            <person name="Buck C.B."/>
        </authorList>
    </citation>
    <scope>NUCLEOTIDE SEQUENCE</scope>
    <source>
        <strain evidence="1">CtXOZ1</strain>
    </source>
</reference>
<proteinExistence type="predicted"/>
<organism evidence="1">
    <name type="scientific">Siphoviridae sp. ctXOZ1</name>
    <dbReference type="NCBI Taxonomy" id="2823585"/>
    <lineage>
        <taxon>Viruses</taxon>
        <taxon>Duplodnaviria</taxon>
        <taxon>Heunggongvirae</taxon>
        <taxon>Uroviricota</taxon>
        <taxon>Caudoviricetes</taxon>
    </lineage>
</organism>
<accession>A0A8S5LBC7</accession>
<dbReference type="EMBL" id="BK014672">
    <property type="protein sequence ID" value="DAD67232.1"/>
    <property type="molecule type" value="Genomic_DNA"/>
</dbReference>
<protein>
    <submittedName>
        <fullName evidence="1">Uncharacterized protein</fullName>
    </submittedName>
</protein>
<sequence length="50" mass="5820">MYDSLRNFTEKSFELNNYRKAFVELELADQLRIYQMASDLYLNPPTGGVG</sequence>
<evidence type="ECO:0000313" key="1">
    <source>
        <dbReference type="EMBL" id="DAD67232.1"/>
    </source>
</evidence>
<name>A0A8S5LBC7_9CAUD</name>